<dbReference type="EMBL" id="ACDE02000023">
    <property type="protein sequence ID" value="EEO41039.1"/>
    <property type="molecule type" value="Genomic_DNA"/>
</dbReference>
<reference evidence="2 3" key="1">
    <citation type="submission" date="2011-10" db="EMBL/GenBank/DDBJ databases">
        <title>The Genome Sequence of Fusobacterium sp. 4_1_13.</title>
        <authorList>
            <consortium name="The Broad Institute Genome Sequencing Platform"/>
            <person name="Earl A."/>
            <person name="Ward D."/>
            <person name="Feldgarden M."/>
            <person name="Gevers D."/>
            <person name="Strauss J."/>
            <person name="Ambrose C."/>
            <person name="Allen-Vercoe E."/>
            <person name="Young S.K."/>
            <person name="Zeng Q."/>
            <person name="Gargeya S."/>
            <person name="Fitzgerald M."/>
            <person name="Haas B."/>
            <person name="Abouelleil A."/>
            <person name="Alvarado L."/>
            <person name="Arachchi H.M."/>
            <person name="Berlin A."/>
            <person name="Brown A."/>
            <person name="Chapman S.B."/>
            <person name="Chen Z."/>
            <person name="Dunbar C."/>
            <person name="Freedman E."/>
            <person name="Gearin G."/>
            <person name="Goldberg J."/>
            <person name="Griggs A."/>
            <person name="Gujja S."/>
            <person name="Heiman D."/>
            <person name="Howarth C."/>
            <person name="Larson L."/>
            <person name="Lui A."/>
            <person name="MacDonald P.J."/>
            <person name="Montmayeur A."/>
            <person name="Murphy C."/>
            <person name="Neiman D."/>
            <person name="Pearson M."/>
            <person name="Priest M."/>
            <person name="Roberts A."/>
            <person name="Saif S."/>
            <person name="Shea T."/>
            <person name="Shenoy N."/>
            <person name="Sisk P."/>
            <person name="Stolte C."/>
            <person name="Sykes S."/>
            <person name="Wortman J."/>
            <person name="Nusbaum C."/>
            <person name="Birren B."/>
        </authorList>
    </citation>
    <scope>NUCLEOTIDE SEQUENCE [LARGE SCALE GENOMIC DNA]</scope>
    <source>
        <strain evidence="2 3">4_1_13</strain>
    </source>
</reference>
<dbReference type="CDD" id="cd00093">
    <property type="entry name" value="HTH_XRE"/>
    <property type="match status" value="1"/>
</dbReference>
<dbReference type="InterPro" id="IPR010982">
    <property type="entry name" value="Lambda_DNA-bd_dom_sf"/>
</dbReference>
<dbReference type="Gene3D" id="3.40.50.1010">
    <property type="entry name" value="5'-nuclease"/>
    <property type="match status" value="1"/>
</dbReference>
<feature type="domain" description="HTH cro/C1-type" evidence="1">
    <location>
        <begin position="20"/>
        <end position="78"/>
    </location>
</feature>
<dbReference type="SMART" id="SM00530">
    <property type="entry name" value="HTH_XRE"/>
    <property type="match status" value="1"/>
</dbReference>
<evidence type="ECO:0000259" key="1">
    <source>
        <dbReference type="PROSITE" id="PS50943"/>
    </source>
</evidence>
<name>A0A0M1VWJ4_FUSVC</name>
<evidence type="ECO:0000313" key="3">
    <source>
        <dbReference type="Proteomes" id="UP000004925"/>
    </source>
</evidence>
<dbReference type="HOGENOM" id="CLU_888323_0_0_0"/>
<gene>
    <name evidence="2" type="ORF">FSCG_01752</name>
</gene>
<dbReference type="Proteomes" id="UP000004925">
    <property type="component" value="Unassembled WGS sequence"/>
</dbReference>
<dbReference type="GO" id="GO:0003677">
    <property type="term" value="F:DNA binding"/>
    <property type="evidence" value="ECO:0007669"/>
    <property type="project" value="InterPro"/>
</dbReference>
<dbReference type="PROSITE" id="PS50943">
    <property type="entry name" value="HTH_CROC1"/>
    <property type="match status" value="1"/>
</dbReference>
<dbReference type="RefSeq" id="WP_008796582.1">
    <property type="nucleotide sequence ID" value="NZ_KQ235738.1"/>
</dbReference>
<evidence type="ECO:0000313" key="2">
    <source>
        <dbReference type="EMBL" id="EEO41039.1"/>
    </source>
</evidence>
<dbReference type="SUPFAM" id="SSF47413">
    <property type="entry name" value="lambda repressor-like DNA-binding domains"/>
    <property type="match status" value="1"/>
</dbReference>
<dbReference type="Gene3D" id="1.10.260.40">
    <property type="entry name" value="lambda repressor-like DNA-binding domains"/>
    <property type="match status" value="1"/>
</dbReference>
<protein>
    <recommendedName>
        <fullName evidence="1">HTH cro/C1-type domain-containing protein</fullName>
    </recommendedName>
</protein>
<organism evidence="2 3">
    <name type="scientific">Fusobacterium vincentii 4_1_13</name>
    <dbReference type="NCBI Taxonomy" id="469606"/>
    <lineage>
        <taxon>Bacteria</taxon>
        <taxon>Fusobacteriati</taxon>
        <taxon>Fusobacteriota</taxon>
        <taxon>Fusobacteriia</taxon>
        <taxon>Fusobacteriales</taxon>
        <taxon>Fusobacteriaceae</taxon>
        <taxon>Fusobacterium</taxon>
    </lineage>
</organism>
<comment type="caution">
    <text evidence="2">The sequence shown here is derived from an EMBL/GenBank/DDBJ whole genome shotgun (WGS) entry which is preliminary data.</text>
</comment>
<proteinExistence type="predicted"/>
<accession>A0A0M1VWJ4</accession>
<sequence length="302" mass="35051">MIDFYHQLREKMITTMQTSLKQIRQVLGFGVQEFSELIGLSRQTINNLETQKNKMSSTQYIAICAVIDYYIKDKPELLKVILSILSSNKDDSINDRLENCENKSFLRDWFSSFPDDSKIFNFSLNEISVIDDKYFNEIAENYKIFLDQTILLSENIEDIIQILAKAMEENNNKFIIPLKVIEEIQKQMIYSNKEKVNTQGIDILEKLQSRNLVDIRGEVTDINITSTFLSVFAKFKSLYRLALITNDIKLASQISALNNESIEGFNILVLKYEVGVGIKKWEENDEKDINFVIQGMEDMENN</sequence>
<dbReference type="AlphaFoldDB" id="A0A0M1VWJ4"/>
<dbReference type="InterPro" id="IPR001387">
    <property type="entry name" value="Cro/C1-type_HTH"/>
</dbReference>